<protein>
    <submittedName>
        <fullName evidence="2">Uncharacterized protein</fullName>
    </submittedName>
</protein>
<reference evidence="2 3" key="1">
    <citation type="submission" date="2024-03" db="EMBL/GenBank/DDBJ databases">
        <authorList>
            <person name="Gkanogiannis A."/>
            <person name="Becerra Lopez-Lavalle L."/>
        </authorList>
    </citation>
    <scope>NUCLEOTIDE SEQUENCE [LARGE SCALE GENOMIC DNA]</scope>
</reference>
<accession>A0ABP0XKY3</accession>
<name>A0ABP0XKY3_9ROSI</name>
<evidence type="ECO:0000313" key="3">
    <source>
        <dbReference type="Proteomes" id="UP001642487"/>
    </source>
</evidence>
<evidence type="ECO:0000256" key="1">
    <source>
        <dbReference type="SAM" id="SignalP"/>
    </source>
</evidence>
<proteinExistence type="predicted"/>
<evidence type="ECO:0000313" key="2">
    <source>
        <dbReference type="EMBL" id="CAK9308824.1"/>
    </source>
</evidence>
<feature type="signal peptide" evidence="1">
    <location>
        <begin position="1"/>
        <end position="19"/>
    </location>
</feature>
<feature type="chain" id="PRO_5046452392" evidence="1">
    <location>
        <begin position="20"/>
        <end position="79"/>
    </location>
</feature>
<dbReference type="EMBL" id="OZ021735">
    <property type="protein sequence ID" value="CAK9308824.1"/>
    <property type="molecule type" value="Genomic_DNA"/>
</dbReference>
<dbReference type="Proteomes" id="UP001642487">
    <property type="component" value="Chromosome 1"/>
</dbReference>
<keyword evidence="1" id="KW-0732">Signal</keyword>
<organism evidence="2 3">
    <name type="scientific">Citrullus colocynthis</name>
    <name type="common">colocynth</name>
    <dbReference type="NCBI Taxonomy" id="252529"/>
    <lineage>
        <taxon>Eukaryota</taxon>
        <taxon>Viridiplantae</taxon>
        <taxon>Streptophyta</taxon>
        <taxon>Embryophyta</taxon>
        <taxon>Tracheophyta</taxon>
        <taxon>Spermatophyta</taxon>
        <taxon>Magnoliopsida</taxon>
        <taxon>eudicotyledons</taxon>
        <taxon>Gunneridae</taxon>
        <taxon>Pentapetalae</taxon>
        <taxon>rosids</taxon>
        <taxon>fabids</taxon>
        <taxon>Cucurbitales</taxon>
        <taxon>Cucurbitaceae</taxon>
        <taxon>Benincaseae</taxon>
        <taxon>Citrullus</taxon>
    </lineage>
</organism>
<gene>
    <name evidence="2" type="ORF">CITCOLO1_LOCUS343</name>
</gene>
<keyword evidence="3" id="KW-1185">Reference proteome</keyword>
<sequence>MNGGIRVLVVLYPLKWSLWVPLPLNINPTKIRPLPLPRKKTPLCLRRGRKTNRGDSLLVFSVALKLSHSPHITDYPFLS</sequence>